<keyword evidence="3" id="KW-1185">Reference proteome</keyword>
<dbReference type="Proteomes" id="UP001222027">
    <property type="component" value="Unassembled WGS sequence"/>
</dbReference>
<protein>
    <submittedName>
        <fullName evidence="2">Uncharacterized protein</fullName>
    </submittedName>
</protein>
<feature type="compositionally biased region" description="Low complexity" evidence="1">
    <location>
        <begin position="1"/>
        <end position="10"/>
    </location>
</feature>
<evidence type="ECO:0000313" key="2">
    <source>
        <dbReference type="EMBL" id="KAJ8504428.1"/>
    </source>
</evidence>
<comment type="caution">
    <text evidence="2">The sequence shown here is derived from an EMBL/GenBank/DDBJ whole genome shotgun (WGS) entry which is preliminary data.</text>
</comment>
<accession>A0AAV8RME3</accession>
<name>A0AAV8RME3_ENSVE</name>
<proteinExistence type="predicted"/>
<reference evidence="2 3" key="1">
    <citation type="submission" date="2022-12" db="EMBL/GenBank/DDBJ databases">
        <title>Chromosome-scale assembly of the Ensete ventricosum genome.</title>
        <authorList>
            <person name="Dussert Y."/>
            <person name="Stocks J."/>
            <person name="Wendawek A."/>
            <person name="Woldeyes F."/>
            <person name="Nichols R.A."/>
            <person name="Borrell J.S."/>
        </authorList>
    </citation>
    <scope>NUCLEOTIDE SEQUENCE [LARGE SCALE GENOMIC DNA]</scope>
    <source>
        <strain evidence="3">cv. Maze</strain>
        <tissue evidence="2">Seeds</tissue>
    </source>
</reference>
<gene>
    <name evidence="2" type="ORF">OPV22_005314</name>
</gene>
<evidence type="ECO:0000313" key="3">
    <source>
        <dbReference type="Proteomes" id="UP001222027"/>
    </source>
</evidence>
<sequence length="66" mass="7336">MRASSLSPLAPLSPLPSPQKRSLVRAPFLELRPRCEPPYHSDEHGYVVDLPSFVCISTQGILLSDY</sequence>
<dbReference type="EMBL" id="JAQQAF010000002">
    <property type="protein sequence ID" value="KAJ8504428.1"/>
    <property type="molecule type" value="Genomic_DNA"/>
</dbReference>
<feature type="region of interest" description="Disordered" evidence="1">
    <location>
        <begin position="1"/>
        <end position="20"/>
    </location>
</feature>
<dbReference type="AlphaFoldDB" id="A0AAV8RME3"/>
<evidence type="ECO:0000256" key="1">
    <source>
        <dbReference type="SAM" id="MobiDB-lite"/>
    </source>
</evidence>
<organism evidence="2 3">
    <name type="scientific">Ensete ventricosum</name>
    <name type="common">Abyssinian banana</name>
    <name type="synonym">Musa ensete</name>
    <dbReference type="NCBI Taxonomy" id="4639"/>
    <lineage>
        <taxon>Eukaryota</taxon>
        <taxon>Viridiplantae</taxon>
        <taxon>Streptophyta</taxon>
        <taxon>Embryophyta</taxon>
        <taxon>Tracheophyta</taxon>
        <taxon>Spermatophyta</taxon>
        <taxon>Magnoliopsida</taxon>
        <taxon>Liliopsida</taxon>
        <taxon>Zingiberales</taxon>
        <taxon>Musaceae</taxon>
        <taxon>Ensete</taxon>
    </lineage>
</organism>